<dbReference type="GO" id="GO:0016788">
    <property type="term" value="F:hydrolase activity, acting on ester bonds"/>
    <property type="evidence" value="ECO:0007669"/>
    <property type="project" value="InterPro"/>
</dbReference>
<accession>A0AA41XQ76</accession>
<evidence type="ECO:0000256" key="1">
    <source>
        <dbReference type="SAM" id="MobiDB-lite"/>
    </source>
</evidence>
<dbReference type="Proteomes" id="UP000192319">
    <property type="component" value="Unassembled WGS sequence"/>
</dbReference>
<dbReference type="InterPro" id="IPR010902">
    <property type="entry name" value="NUMOD4"/>
</dbReference>
<reference evidence="3" key="2">
    <citation type="submission" date="2020-07" db="EMBL/GenBank/DDBJ databases">
        <authorList>
            <person name="Pettersson B.M.F."/>
            <person name="Behra P.R.K."/>
            <person name="Ramesh M."/>
            <person name="Das S."/>
            <person name="Dasgupta S."/>
            <person name="Kirsebom L.A."/>
        </authorList>
    </citation>
    <scope>NUCLEOTIDE SEQUENCE</scope>
    <source>
        <strain evidence="3">CCUG 55640</strain>
    </source>
</reference>
<evidence type="ECO:0000259" key="2">
    <source>
        <dbReference type="Pfam" id="PF07463"/>
    </source>
</evidence>
<gene>
    <name evidence="4" type="ORF">BST11_15355</name>
    <name evidence="3" type="ORF">H7K38_15015</name>
</gene>
<dbReference type="EMBL" id="JACKVH010000014">
    <property type="protein sequence ID" value="MCV7379957.1"/>
    <property type="molecule type" value="Genomic_DNA"/>
</dbReference>
<evidence type="ECO:0000313" key="4">
    <source>
        <dbReference type="EMBL" id="OQZ89949.1"/>
    </source>
</evidence>
<dbReference type="Pfam" id="PF07463">
    <property type="entry name" value="NUMOD4"/>
    <property type="match status" value="1"/>
</dbReference>
<evidence type="ECO:0000313" key="3">
    <source>
        <dbReference type="EMBL" id="MCV7379957.1"/>
    </source>
</evidence>
<name>A0AA41XQ76_9MYCO</name>
<sequence length="78" mass="8867">MSVELFRPVDGWVGFYEVSSRGCVRSVARVVETADGQRRRVPGRLLKLSDGRAPHCTLSRPGRRQTYYPKANGRRNYA</sequence>
<feature type="domain" description="NUMOD4" evidence="2">
    <location>
        <begin position="6"/>
        <end position="52"/>
    </location>
</feature>
<reference evidence="3" key="3">
    <citation type="journal article" date="2022" name="BMC Genomics">
        <title>Comparative genome analysis of mycobacteria focusing on tRNA and non-coding RNA.</title>
        <authorList>
            <person name="Behra P.R.K."/>
            <person name="Pettersson B.M.F."/>
            <person name="Ramesh M."/>
            <person name="Das S."/>
            <person name="Dasgupta S."/>
            <person name="Kirsebom L.A."/>
        </authorList>
    </citation>
    <scope>NUCLEOTIDE SEQUENCE</scope>
    <source>
        <strain evidence="3">CCUG 55640</strain>
    </source>
</reference>
<feature type="region of interest" description="Disordered" evidence="1">
    <location>
        <begin position="52"/>
        <end position="78"/>
    </location>
</feature>
<evidence type="ECO:0000313" key="5">
    <source>
        <dbReference type="Proteomes" id="UP000192319"/>
    </source>
</evidence>
<proteinExistence type="predicted"/>
<keyword evidence="5" id="KW-1185">Reference proteome</keyword>
<dbReference type="EMBL" id="MVHD01000025">
    <property type="protein sequence ID" value="OQZ89949.1"/>
    <property type="molecule type" value="Genomic_DNA"/>
</dbReference>
<protein>
    <recommendedName>
        <fullName evidence="2">NUMOD4 domain-containing protein</fullName>
    </recommendedName>
</protein>
<comment type="caution">
    <text evidence="3">The sequence shown here is derived from an EMBL/GenBank/DDBJ whole genome shotgun (WGS) entry which is preliminary data.</text>
</comment>
<evidence type="ECO:0000313" key="6">
    <source>
        <dbReference type="Proteomes" id="UP001141650"/>
    </source>
</evidence>
<reference evidence="4 5" key="1">
    <citation type="submission" date="2017-02" db="EMBL/GenBank/DDBJ databases">
        <title>The new phylogeny of genus Mycobacterium.</title>
        <authorList>
            <person name="Tortoli E."/>
            <person name="Trovato A."/>
            <person name="Cirillo D.M."/>
        </authorList>
    </citation>
    <scope>NUCLEOTIDE SEQUENCE [LARGE SCALE GENOMIC DNA]</scope>
    <source>
        <strain evidence="4 5">DSM 45230</strain>
    </source>
</reference>
<dbReference type="RefSeq" id="WP_083138771.1">
    <property type="nucleotide sequence ID" value="NZ_JACKVH010000014.1"/>
</dbReference>
<dbReference type="AlphaFoldDB" id="A0AA41XQ76"/>
<organism evidence="3 6">
    <name type="scientific">Mycobacterium alsense</name>
    <dbReference type="NCBI Taxonomy" id="324058"/>
    <lineage>
        <taxon>Bacteria</taxon>
        <taxon>Bacillati</taxon>
        <taxon>Actinomycetota</taxon>
        <taxon>Actinomycetes</taxon>
        <taxon>Mycobacteriales</taxon>
        <taxon>Mycobacteriaceae</taxon>
        <taxon>Mycobacterium</taxon>
    </lineage>
</organism>
<dbReference type="Proteomes" id="UP001141650">
    <property type="component" value="Unassembled WGS sequence"/>
</dbReference>